<dbReference type="EMBL" id="CP073078">
    <property type="protein sequence ID" value="QUD85990.1"/>
    <property type="molecule type" value="Genomic_DNA"/>
</dbReference>
<gene>
    <name evidence="1" type="ORF">KCG34_12820</name>
</gene>
<name>A0A975FVC8_9CAUL</name>
<dbReference type="SUPFAM" id="SSF47226">
    <property type="entry name" value="Histidine-containing phosphotransfer domain, HPT domain"/>
    <property type="match status" value="1"/>
</dbReference>
<evidence type="ECO:0000313" key="1">
    <source>
        <dbReference type="EMBL" id="QUD85990.1"/>
    </source>
</evidence>
<dbReference type="KEGG" id="caul:KCG34_12820"/>
<sequence length="169" mass="18524">MNQGHNIKVKNRLGEMMRQPGGRSVIEALKGAQKRLEKLSPDLLKSLDKAIARLDAGASALHDPPDEKALSEVYQASNEIIALAGLVGYAPIDEVAHGLCELIDAFLTEGQWNDQAIRVHIDSAQLLRTLPPTDKDARERVLDGLRKVWNRFGVRQPAPPPPQAEDAAK</sequence>
<evidence type="ECO:0008006" key="3">
    <source>
        <dbReference type="Google" id="ProtNLM"/>
    </source>
</evidence>
<proteinExistence type="predicted"/>
<dbReference type="GO" id="GO:0000160">
    <property type="term" value="P:phosphorelay signal transduction system"/>
    <property type="evidence" value="ECO:0007669"/>
    <property type="project" value="InterPro"/>
</dbReference>
<dbReference type="Proteomes" id="UP000676409">
    <property type="component" value="Chromosome"/>
</dbReference>
<protein>
    <recommendedName>
        <fullName evidence="3">Chemotaxis protein CheE</fullName>
    </recommendedName>
</protein>
<reference evidence="1" key="1">
    <citation type="submission" date="2021-04" db="EMBL/GenBank/DDBJ databases">
        <title>The complete genome sequence of Caulobacter sp. S6.</title>
        <authorList>
            <person name="Tang Y."/>
            <person name="Ouyang W."/>
            <person name="Liu Q."/>
            <person name="Huang B."/>
            <person name="Guo Z."/>
            <person name="Lei P."/>
        </authorList>
    </citation>
    <scope>NUCLEOTIDE SEQUENCE</scope>
    <source>
        <strain evidence="1">S6</strain>
    </source>
</reference>
<organism evidence="1 2">
    <name type="scientific">Phenylobacterium montanum</name>
    <dbReference type="NCBI Taxonomy" id="2823693"/>
    <lineage>
        <taxon>Bacteria</taxon>
        <taxon>Pseudomonadati</taxon>
        <taxon>Pseudomonadota</taxon>
        <taxon>Alphaproteobacteria</taxon>
        <taxon>Caulobacterales</taxon>
        <taxon>Caulobacteraceae</taxon>
        <taxon>Phenylobacterium</taxon>
    </lineage>
</organism>
<dbReference type="Gene3D" id="1.20.120.160">
    <property type="entry name" value="HPT domain"/>
    <property type="match status" value="1"/>
</dbReference>
<accession>A0A975FVC8</accession>
<dbReference type="RefSeq" id="WP_211936042.1">
    <property type="nucleotide sequence ID" value="NZ_CP073078.1"/>
</dbReference>
<dbReference type="InterPro" id="IPR036641">
    <property type="entry name" value="HPT_dom_sf"/>
</dbReference>
<dbReference type="AlphaFoldDB" id="A0A975FVC8"/>
<evidence type="ECO:0000313" key="2">
    <source>
        <dbReference type="Proteomes" id="UP000676409"/>
    </source>
</evidence>
<keyword evidence="2" id="KW-1185">Reference proteome</keyword>